<dbReference type="EMBL" id="CM043041">
    <property type="protein sequence ID" value="KAI4571978.1"/>
    <property type="molecule type" value="Genomic_DNA"/>
</dbReference>
<dbReference type="Proteomes" id="UP001057279">
    <property type="component" value="Linkage Group LG16"/>
</dbReference>
<evidence type="ECO:0000313" key="1">
    <source>
        <dbReference type="EMBL" id="KAI4571978.1"/>
    </source>
</evidence>
<keyword evidence="2" id="KW-1185">Reference proteome</keyword>
<comment type="caution">
    <text evidence="1">The sequence shown here is derived from an EMBL/GenBank/DDBJ whole genome shotgun (WGS) entry which is preliminary data.</text>
</comment>
<evidence type="ECO:0000313" key="2">
    <source>
        <dbReference type="Proteomes" id="UP001057279"/>
    </source>
</evidence>
<sequence length="147" mass="16616">MKRNHVGRIFTEKHFSLPKLHGLLRITGTDSGEDTSYVAGLSSKHGWAQNLEEILSFIPHTDPAGLTERGRQCADDVEEYMIKQPEPEFQDLNEKAQALKQILVDKQRDCVTSTDAKSKAAWFPYFYSKLVKERSLLVQTAFMGGSI</sequence>
<proteinExistence type="predicted"/>
<organism evidence="1 2">
    <name type="scientific">Ovis ammon polii x Ovis aries</name>
    <dbReference type="NCBI Taxonomy" id="2918886"/>
    <lineage>
        <taxon>Eukaryota</taxon>
        <taxon>Metazoa</taxon>
        <taxon>Chordata</taxon>
        <taxon>Craniata</taxon>
        <taxon>Vertebrata</taxon>
        <taxon>Euteleostomi</taxon>
        <taxon>Mammalia</taxon>
        <taxon>Eutheria</taxon>
        <taxon>Laurasiatheria</taxon>
        <taxon>Artiodactyla</taxon>
        <taxon>Ruminantia</taxon>
        <taxon>Pecora</taxon>
        <taxon>Bovidae</taxon>
        <taxon>Caprinae</taxon>
        <taxon>Ovis</taxon>
    </lineage>
</organism>
<gene>
    <name evidence="1" type="ORF">MJG53_014084</name>
</gene>
<accession>A0ACB9UKN7</accession>
<reference evidence="1" key="1">
    <citation type="submission" date="2022-03" db="EMBL/GenBank/DDBJ databases">
        <title>Genomic analyses of argali, domestic sheep and their hybrids provide insights into chromosomal evolution, heterosis and genetic basis of agronomic traits.</title>
        <authorList>
            <person name="Li M."/>
        </authorList>
    </citation>
    <scope>NUCLEOTIDE SEQUENCE</scope>
    <source>
        <strain evidence="1">F1 hybrid</strain>
    </source>
</reference>
<protein>
    <submittedName>
        <fullName evidence="1">Uncharacterized protein</fullName>
    </submittedName>
</protein>
<name>A0ACB9UKN7_9CETA</name>